<dbReference type="Proteomes" id="UP001474421">
    <property type="component" value="Unassembled WGS sequence"/>
</dbReference>
<evidence type="ECO:0000256" key="1">
    <source>
        <dbReference type="SAM" id="MobiDB-lite"/>
    </source>
</evidence>
<feature type="region of interest" description="Disordered" evidence="1">
    <location>
        <begin position="1"/>
        <end position="46"/>
    </location>
</feature>
<proteinExistence type="predicted"/>
<dbReference type="AlphaFoldDB" id="A0AAW1B2U4"/>
<evidence type="ECO:0000313" key="2">
    <source>
        <dbReference type="EMBL" id="KAK9396344.1"/>
    </source>
</evidence>
<feature type="compositionally biased region" description="Polar residues" evidence="1">
    <location>
        <begin position="1"/>
        <end position="10"/>
    </location>
</feature>
<accession>A0AAW1B2U4</accession>
<name>A0AAW1B2U4_CROAD</name>
<gene>
    <name evidence="2" type="ORF">NXF25_019705</name>
</gene>
<evidence type="ECO:0000313" key="3">
    <source>
        <dbReference type="Proteomes" id="UP001474421"/>
    </source>
</evidence>
<keyword evidence="3" id="KW-1185">Reference proteome</keyword>
<sequence length="361" mass="41137">MSPTPRSTSAGDAKLSRLARAPWLAQEKDKAPALPTSDTADRESRHCREAREFFVAAQGQSRWLQPTQETLEAGVALPDPGEKKRGFNSKVLDLKERQEYLYCYLLPKENEHSETPEEEKQVCDQSEADWKEREKLTSIVLEQANSRSVDLTNFKRPIDLAQAISHVSLHDAMVMGSDHSNVTDAETTLERLEILPDLNTSPMNKTNMLELFANDHCCRSLINQDCFLSLNGNGYETIHFTSLTMEKNFDFAETCLFEERDSDSGFSLDLNYSNASLVFSCNKNANFGASDYSGAVGDSCLQCYHIEYQSTYDHRTKSLAGIFHDHTYNQDFQQLTFSMSEDYFRWPEESKRTENEKHITL</sequence>
<reference evidence="2 3" key="1">
    <citation type="journal article" date="2024" name="Proc. Natl. Acad. Sci. U.S.A.">
        <title>The genetic regulatory architecture and epigenomic basis for age-related changes in rattlesnake venom.</title>
        <authorList>
            <person name="Hogan M.P."/>
            <person name="Holding M.L."/>
            <person name="Nystrom G.S."/>
            <person name="Colston T.J."/>
            <person name="Bartlett D.A."/>
            <person name="Mason A.J."/>
            <person name="Ellsworth S.A."/>
            <person name="Rautsaw R.M."/>
            <person name="Lawrence K.C."/>
            <person name="Strickland J.L."/>
            <person name="He B."/>
            <person name="Fraser P."/>
            <person name="Margres M.J."/>
            <person name="Gilbert D.M."/>
            <person name="Gibbs H.L."/>
            <person name="Parkinson C.L."/>
            <person name="Rokyta D.R."/>
        </authorList>
    </citation>
    <scope>NUCLEOTIDE SEQUENCE [LARGE SCALE GENOMIC DNA]</scope>
    <source>
        <strain evidence="2">DRR0105</strain>
    </source>
</reference>
<comment type="caution">
    <text evidence="2">The sequence shown here is derived from an EMBL/GenBank/DDBJ whole genome shotgun (WGS) entry which is preliminary data.</text>
</comment>
<dbReference type="EMBL" id="JAOTOJ010000008">
    <property type="protein sequence ID" value="KAK9396344.1"/>
    <property type="molecule type" value="Genomic_DNA"/>
</dbReference>
<organism evidence="2 3">
    <name type="scientific">Crotalus adamanteus</name>
    <name type="common">Eastern diamondback rattlesnake</name>
    <dbReference type="NCBI Taxonomy" id="8729"/>
    <lineage>
        <taxon>Eukaryota</taxon>
        <taxon>Metazoa</taxon>
        <taxon>Chordata</taxon>
        <taxon>Craniata</taxon>
        <taxon>Vertebrata</taxon>
        <taxon>Euteleostomi</taxon>
        <taxon>Lepidosauria</taxon>
        <taxon>Squamata</taxon>
        <taxon>Bifurcata</taxon>
        <taxon>Unidentata</taxon>
        <taxon>Episquamata</taxon>
        <taxon>Toxicofera</taxon>
        <taxon>Serpentes</taxon>
        <taxon>Colubroidea</taxon>
        <taxon>Viperidae</taxon>
        <taxon>Crotalinae</taxon>
        <taxon>Crotalus</taxon>
    </lineage>
</organism>
<protein>
    <submittedName>
        <fullName evidence="2">Nfe2l3: Nuclear factor erythroid 2-related factor 3</fullName>
    </submittedName>
</protein>